<dbReference type="HOGENOM" id="CLU_2052783_0_0_1"/>
<feature type="region of interest" description="Disordered" evidence="1">
    <location>
        <begin position="1"/>
        <end position="27"/>
    </location>
</feature>
<organism evidence="2 3">
    <name type="scientific">Amborella trichopoda</name>
    <dbReference type="NCBI Taxonomy" id="13333"/>
    <lineage>
        <taxon>Eukaryota</taxon>
        <taxon>Viridiplantae</taxon>
        <taxon>Streptophyta</taxon>
        <taxon>Embryophyta</taxon>
        <taxon>Tracheophyta</taxon>
        <taxon>Spermatophyta</taxon>
        <taxon>Magnoliopsida</taxon>
        <taxon>Amborellales</taxon>
        <taxon>Amborellaceae</taxon>
        <taxon>Amborella</taxon>
    </lineage>
</organism>
<name>W1NX62_AMBTC</name>
<dbReference type="AlphaFoldDB" id="W1NX62"/>
<dbReference type="Proteomes" id="UP000017836">
    <property type="component" value="Unassembled WGS sequence"/>
</dbReference>
<sequence>MQGIGHVARSRHGEITELERSMASGPKIKGKSVKKFELEVNGRFVSEFDMEKSPTPEYVREIKARPMHCSSEHKCSPVFGIYGMRGVGKGRTTTIKAIQVLRHDIYCKLVVKTDMYVLMT</sequence>
<accession>W1NX62</accession>
<gene>
    <name evidence="2" type="ORF">AMTR_s00045p00205130</name>
</gene>
<keyword evidence="3" id="KW-1185">Reference proteome</keyword>
<dbReference type="Gramene" id="ERN02192">
    <property type="protein sequence ID" value="ERN02192"/>
    <property type="gene ID" value="AMTR_s00045p00205130"/>
</dbReference>
<feature type="compositionally biased region" description="Basic and acidic residues" evidence="1">
    <location>
        <begin position="11"/>
        <end position="20"/>
    </location>
</feature>
<reference evidence="3" key="1">
    <citation type="journal article" date="2013" name="Science">
        <title>The Amborella genome and the evolution of flowering plants.</title>
        <authorList>
            <consortium name="Amborella Genome Project"/>
        </authorList>
    </citation>
    <scope>NUCLEOTIDE SEQUENCE [LARGE SCALE GENOMIC DNA]</scope>
</reference>
<evidence type="ECO:0000313" key="3">
    <source>
        <dbReference type="Proteomes" id="UP000017836"/>
    </source>
</evidence>
<proteinExistence type="predicted"/>
<evidence type="ECO:0000256" key="1">
    <source>
        <dbReference type="SAM" id="MobiDB-lite"/>
    </source>
</evidence>
<protein>
    <submittedName>
        <fullName evidence="2">Uncharacterized protein</fullName>
    </submittedName>
</protein>
<dbReference type="EMBL" id="KI394661">
    <property type="protein sequence ID" value="ERN02192.1"/>
    <property type="molecule type" value="Genomic_DNA"/>
</dbReference>
<evidence type="ECO:0000313" key="2">
    <source>
        <dbReference type="EMBL" id="ERN02192.1"/>
    </source>
</evidence>